<dbReference type="InterPro" id="IPR001279">
    <property type="entry name" value="Metallo-B-lactamas"/>
</dbReference>
<reference evidence="7 8" key="1">
    <citation type="submission" date="2018-12" db="EMBL/GenBank/DDBJ databases">
        <authorList>
            <person name="Yu L."/>
        </authorList>
    </citation>
    <scope>NUCLEOTIDE SEQUENCE [LARGE SCALE GENOMIC DNA]</scope>
    <source>
        <strain evidence="7 8">HAW-EB5</strain>
    </source>
</reference>
<dbReference type="Gene3D" id="3.60.15.30">
    <property type="entry name" value="Metallo-beta-lactamase domain"/>
    <property type="match status" value="1"/>
</dbReference>
<accession>A0A431WCN6</accession>
<dbReference type="PANTHER" id="PTHR43223:SF2">
    <property type="entry name" value="METALLO-BETA-LACTAMASE DOMAIN-CONTAINING PROTEIN"/>
    <property type="match status" value="1"/>
</dbReference>
<feature type="domain" description="Metallo-beta-lactamase" evidence="6">
    <location>
        <begin position="80"/>
        <end position="296"/>
    </location>
</feature>
<feature type="signal peptide" evidence="5">
    <location>
        <begin position="1"/>
        <end position="21"/>
    </location>
</feature>
<gene>
    <name evidence="7" type="ORF">EKG39_05920</name>
</gene>
<organism evidence="7 8">
    <name type="scientific">Shewanella atlantica</name>
    <dbReference type="NCBI Taxonomy" id="271099"/>
    <lineage>
        <taxon>Bacteria</taxon>
        <taxon>Pseudomonadati</taxon>
        <taxon>Pseudomonadota</taxon>
        <taxon>Gammaproteobacteria</taxon>
        <taxon>Alteromonadales</taxon>
        <taxon>Shewanellaceae</taxon>
        <taxon>Shewanella</taxon>
    </lineage>
</organism>
<dbReference type="CDD" id="cd07710">
    <property type="entry name" value="arylsulfatase_Sdsa1-like_MBL-fold"/>
    <property type="match status" value="1"/>
</dbReference>
<dbReference type="EMBL" id="RXNV01000002">
    <property type="protein sequence ID" value="RTR33284.1"/>
    <property type="molecule type" value="Genomic_DNA"/>
</dbReference>
<dbReference type="AlphaFoldDB" id="A0A431WCN6"/>
<dbReference type="SUPFAM" id="SSF56281">
    <property type="entry name" value="Metallo-hydrolase/oxidoreductase"/>
    <property type="match status" value="1"/>
</dbReference>
<keyword evidence="8" id="KW-1185">Reference proteome</keyword>
<dbReference type="SUPFAM" id="SSF55718">
    <property type="entry name" value="SCP-like"/>
    <property type="match status" value="1"/>
</dbReference>
<dbReference type="InterPro" id="IPR029228">
    <property type="entry name" value="Alkyl_sulf_dimr"/>
</dbReference>
<evidence type="ECO:0000259" key="6">
    <source>
        <dbReference type="SMART" id="SM00849"/>
    </source>
</evidence>
<dbReference type="InterPro" id="IPR038536">
    <property type="entry name" value="Alkyl/aryl-sulf_dimr_sf"/>
</dbReference>
<evidence type="ECO:0000313" key="8">
    <source>
        <dbReference type="Proteomes" id="UP000282060"/>
    </source>
</evidence>
<keyword evidence="1" id="KW-0479">Metal-binding</keyword>
<dbReference type="Gene3D" id="3.30.1050.10">
    <property type="entry name" value="SCP2 sterol-binding domain"/>
    <property type="match status" value="1"/>
</dbReference>
<evidence type="ECO:0000256" key="3">
    <source>
        <dbReference type="ARBA" id="ARBA00022833"/>
    </source>
</evidence>
<dbReference type="GO" id="GO:0046872">
    <property type="term" value="F:metal ion binding"/>
    <property type="evidence" value="ECO:0007669"/>
    <property type="project" value="UniProtKB-KW"/>
</dbReference>
<dbReference type="RefSeq" id="WP_126504840.1">
    <property type="nucleotide sequence ID" value="NZ_RXNV01000002.1"/>
</dbReference>
<dbReference type="OrthoDB" id="9815874at2"/>
<keyword evidence="3" id="KW-0862">Zinc</keyword>
<feature type="chain" id="PRO_5019206411" evidence="5">
    <location>
        <begin position="22"/>
        <end position="590"/>
    </location>
</feature>
<dbReference type="InterPro" id="IPR036527">
    <property type="entry name" value="SCP2_sterol-bd_dom_sf"/>
</dbReference>
<dbReference type="Proteomes" id="UP000282060">
    <property type="component" value="Unassembled WGS sequence"/>
</dbReference>
<dbReference type="GO" id="GO:0018741">
    <property type="term" value="F:linear primary-alkylsulfatase activity"/>
    <property type="evidence" value="ECO:0007669"/>
    <property type="project" value="InterPro"/>
</dbReference>
<name>A0A431WCN6_9GAMM</name>
<dbReference type="InterPro" id="IPR029229">
    <property type="entry name" value="Alkyl_sulf_C"/>
</dbReference>
<keyword evidence="2 7" id="KW-0378">Hydrolase</keyword>
<proteinExistence type="inferred from homology"/>
<comment type="caution">
    <text evidence="7">The sequence shown here is derived from an EMBL/GenBank/DDBJ whole genome shotgun (WGS) entry which is preliminary data.</text>
</comment>
<evidence type="ECO:0000256" key="5">
    <source>
        <dbReference type="SAM" id="SignalP"/>
    </source>
</evidence>
<dbReference type="InterPro" id="IPR052195">
    <property type="entry name" value="Bact_Alkyl/Aryl-Sulfatase"/>
</dbReference>
<evidence type="ECO:0000313" key="7">
    <source>
        <dbReference type="EMBL" id="RTR33284.1"/>
    </source>
</evidence>
<dbReference type="Gene3D" id="1.25.40.880">
    <property type="entry name" value="Alkyl sulfatase, dimerisation domain"/>
    <property type="match status" value="1"/>
</dbReference>
<dbReference type="InterPro" id="IPR036866">
    <property type="entry name" value="RibonucZ/Hydroxyglut_hydro"/>
</dbReference>
<dbReference type="InterPro" id="IPR044097">
    <property type="entry name" value="Bds1/SdsA1_MBL-fold"/>
</dbReference>
<evidence type="ECO:0000256" key="1">
    <source>
        <dbReference type="ARBA" id="ARBA00022723"/>
    </source>
</evidence>
<comment type="similarity">
    <text evidence="4">Belongs to the metallo-beta-lactamase superfamily. Type III sulfatase family.</text>
</comment>
<dbReference type="Pfam" id="PF00753">
    <property type="entry name" value="Lactamase_B"/>
    <property type="match status" value="1"/>
</dbReference>
<keyword evidence="5" id="KW-0732">Signal</keyword>
<dbReference type="GO" id="GO:0018909">
    <property type="term" value="P:dodecyl sulfate metabolic process"/>
    <property type="evidence" value="ECO:0007669"/>
    <property type="project" value="InterPro"/>
</dbReference>
<protein>
    <submittedName>
        <fullName evidence="7">MBL fold metallo-hydrolase</fullName>
    </submittedName>
</protein>
<dbReference type="Pfam" id="PF14863">
    <property type="entry name" value="Alkyl_sulf_dimr"/>
    <property type="match status" value="1"/>
</dbReference>
<dbReference type="GO" id="GO:0046983">
    <property type="term" value="F:protein dimerization activity"/>
    <property type="evidence" value="ECO:0007669"/>
    <property type="project" value="InterPro"/>
</dbReference>
<evidence type="ECO:0000256" key="4">
    <source>
        <dbReference type="ARBA" id="ARBA00033751"/>
    </source>
</evidence>
<dbReference type="Pfam" id="PF14864">
    <property type="entry name" value="Alkyl_sulf_C"/>
    <property type="match status" value="1"/>
</dbReference>
<sequence length="590" mass="65482">MINTKKTLTATLMGLSFTAIATTSEPTSQYGMSLHDELVTTANGAVTTFPQANVNKNWEVETKQVTEITDDVYRIAGWGIGNIIAVKGSEGWVIIDTGDNKKYAKEQRLALEEKVGQPINVAAVLYTHTHYAHGTEAWLDEATKIYGHEHLVANLQADSGVSVLSGNFNTRAAIQFGMLHPTHGEDAFPSLLGFSAEKLTGTSGFVAPTVTFADGVVETHSIAGITVEVLPSPTDVLDSVAFYFPETKLLVSNAMNNGSMFNLYTLRGDVYRDPIRLVKAADLALSRDIKYHVDIHGAANIGEKNAREALESFRDSMQLIHDQTYRGIAMGKDAQEIAEWIYMPEEQRVGKETYGQVESYAKQVYSARIGWMGWDVYEINPLPKQTQASRTVEAMGGGEAVLSMIDKERPIDNVQSAQWVLHLTSQLTNMNDLPDAAKQARIEAARMLGQHTTSANARGFYVSEALLLEGKLSLGEFTINDYQELSRVLGAMTAEKLYQSPVNDNVQYLRYLVDSRKAEGKFVEFNVKFTEYNELYSIVLRNGVIAITHQPNSGKTFELDKREWNQLVLGEKRFSELDDELAIIEQVIVR</sequence>
<dbReference type="PANTHER" id="PTHR43223">
    <property type="entry name" value="ALKYL/ARYL-SULFATASE"/>
    <property type="match status" value="1"/>
</dbReference>
<evidence type="ECO:0000256" key="2">
    <source>
        <dbReference type="ARBA" id="ARBA00022801"/>
    </source>
</evidence>
<dbReference type="SMART" id="SM00849">
    <property type="entry name" value="Lactamase_B"/>
    <property type="match status" value="1"/>
</dbReference>